<dbReference type="Gene3D" id="2.160.20.10">
    <property type="entry name" value="Single-stranded right-handed beta-helix, Pectin lyase-like"/>
    <property type="match status" value="1"/>
</dbReference>
<dbReference type="GO" id="GO:0004674">
    <property type="term" value="F:protein serine/threonine kinase activity"/>
    <property type="evidence" value="ECO:0007669"/>
    <property type="project" value="UniProtKB-KW"/>
</dbReference>
<dbReference type="SMART" id="SM00710">
    <property type="entry name" value="PbH1"/>
    <property type="match status" value="5"/>
</dbReference>
<dbReference type="RefSeq" id="WP_145196272.1">
    <property type="nucleotide sequence ID" value="NZ_CP036267.1"/>
</dbReference>
<dbReference type="PROSITE" id="PS50011">
    <property type="entry name" value="PROTEIN_KINASE_DOM"/>
    <property type="match status" value="1"/>
</dbReference>
<dbReference type="PANTHER" id="PTHR43289">
    <property type="entry name" value="MITOGEN-ACTIVATED PROTEIN KINASE KINASE KINASE 20-RELATED"/>
    <property type="match status" value="1"/>
</dbReference>
<protein>
    <submittedName>
        <fullName evidence="12">Serine/threonine-protein kinase PrkC</fullName>
        <ecNumber evidence="12">2.7.11.1</ecNumber>
    </submittedName>
</protein>
<dbReference type="InterPro" id="IPR006626">
    <property type="entry name" value="PbH1"/>
</dbReference>
<dbReference type="PANTHER" id="PTHR43289:SF6">
    <property type="entry name" value="SERINE_THREONINE-PROTEIN KINASE NEKL-3"/>
    <property type="match status" value="1"/>
</dbReference>
<feature type="domain" description="Protein kinase" evidence="11">
    <location>
        <begin position="76"/>
        <end position="346"/>
    </location>
</feature>
<feature type="compositionally biased region" description="Polar residues" evidence="9">
    <location>
        <begin position="427"/>
        <end position="437"/>
    </location>
</feature>
<keyword evidence="4 12" id="KW-0418">Kinase</keyword>
<dbReference type="EC" id="2.7.11.1" evidence="12"/>
<evidence type="ECO:0000256" key="10">
    <source>
        <dbReference type="SAM" id="Phobius"/>
    </source>
</evidence>
<dbReference type="InterPro" id="IPR012334">
    <property type="entry name" value="Pectin_lyas_fold"/>
</dbReference>
<evidence type="ECO:0000256" key="5">
    <source>
        <dbReference type="ARBA" id="ARBA00022840"/>
    </source>
</evidence>
<keyword evidence="2 12" id="KW-0808">Transferase</keyword>
<proteinExistence type="predicted"/>
<keyword evidence="13" id="KW-1185">Reference proteome</keyword>
<evidence type="ECO:0000259" key="11">
    <source>
        <dbReference type="PROSITE" id="PS50011"/>
    </source>
</evidence>
<feature type="region of interest" description="Disordered" evidence="9">
    <location>
        <begin position="355"/>
        <end position="453"/>
    </location>
</feature>
<dbReference type="OrthoDB" id="6111975at2"/>
<dbReference type="CDD" id="cd14014">
    <property type="entry name" value="STKc_PknB_like"/>
    <property type="match status" value="1"/>
</dbReference>
<dbReference type="SUPFAM" id="SSF56112">
    <property type="entry name" value="Protein kinase-like (PK-like)"/>
    <property type="match status" value="1"/>
</dbReference>
<dbReference type="GO" id="GO:0106310">
    <property type="term" value="F:protein serine kinase activity"/>
    <property type="evidence" value="ECO:0007669"/>
    <property type="project" value="RHEA"/>
</dbReference>
<keyword evidence="1" id="KW-0723">Serine/threonine-protein kinase</keyword>
<keyword evidence="3 8" id="KW-0547">Nucleotide-binding</keyword>
<accession>A0A517QIU9</accession>
<comment type="catalytic activity">
    <reaction evidence="7">
        <text>L-seryl-[protein] + ATP = O-phospho-L-seryl-[protein] + ADP + H(+)</text>
        <dbReference type="Rhea" id="RHEA:17989"/>
        <dbReference type="Rhea" id="RHEA-COMP:9863"/>
        <dbReference type="Rhea" id="RHEA-COMP:11604"/>
        <dbReference type="ChEBI" id="CHEBI:15378"/>
        <dbReference type="ChEBI" id="CHEBI:29999"/>
        <dbReference type="ChEBI" id="CHEBI:30616"/>
        <dbReference type="ChEBI" id="CHEBI:83421"/>
        <dbReference type="ChEBI" id="CHEBI:456216"/>
        <dbReference type="EC" id="2.7.11.1"/>
    </reaction>
</comment>
<sequence>MSLTSAPIEKFLSALKQSGLVEEATLNTSWNQFSSQATEVTAEAFADSLVESGKITSWHASKLLKGKHKGFFLGKYKLLRLLGRGGMSSVYLAEHIVMKRQTAVKVLPYKLVADTSYLPRFYREAQAVAALDHPNIVRAYDVDHVTDGKMEIHFLVMEYVKGQNFYELIKSQGPLDPRTAADYIRQGALGLQHAHDAGMVHRDVKPGNFLVDEQGIVKLMDLGLAMVNDDPEAFSVTVANEEKVLGTADYLAPEQAVDSHLVDTRADIYALGCTFYFLLAGEPPYDQGTLAQRLLAHQTKDAPPLSQYRNDVPKPLSELINRMMIKDPEQRIQTAGEVAEELENWLADPATAATTESSPFVLHDLPSKPEQDSEDNGAISDFLTHLQQSGPAESPTSPASQSSSSTSKSAKKKVVEEPKPVSPHPSDSATSVLTPDPSSIVAHRASSQAQRKKLRKRMGVSPLFVGLVITSLLAGIGVIYQLSRTPEEPVPVLSDNPPKTETETESKIPQKEITGTVIHVGPKGDFNLVSEAIRYLTIDRDKPTSIQEIRIAKGHTLDDAILINNSGFGSFPSPFTITGEGPEFPVLKASDASSLVLNSVENLTISNLVIDCSNQPVGAELSGYLSGTTLSNITFTNLSETGIQSIGAGGLSSQRLTIQDCRFEGSSDNAVGIRFSDSEIMNTRQVNIIGCEFLGPMAKGILFTNNQGVSTEIEIALSIFHKTHSGISFAGKAHETTRFMIANNTFHDVIRGINFESGPNSASTENSIVQNLFVNVQQSEVATNEENVSLADFSGSAIPTQNNWTTGPLKDSSTWLNIFKKNGKTDAENVKFLTTDPKSPDFLKPEGNDLRLAATSAIGGRNFIGAVPP</sequence>
<dbReference type="PROSITE" id="PS00108">
    <property type="entry name" value="PROTEIN_KINASE_ST"/>
    <property type="match status" value="1"/>
</dbReference>
<dbReference type="InterPro" id="IPR011009">
    <property type="entry name" value="Kinase-like_dom_sf"/>
</dbReference>
<keyword evidence="10" id="KW-0812">Transmembrane</keyword>
<dbReference type="InterPro" id="IPR011050">
    <property type="entry name" value="Pectin_lyase_fold/virulence"/>
</dbReference>
<feature type="binding site" evidence="8">
    <location>
        <position position="105"/>
    </location>
    <ligand>
        <name>ATP</name>
        <dbReference type="ChEBI" id="CHEBI:30616"/>
    </ligand>
</feature>
<keyword evidence="10" id="KW-0472">Membrane</keyword>
<dbReference type="Gene3D" id="3.30.200.20">
    <property type="entry name" value="Phosphorylase Kinase, domain 1"/>
    <property type="match status" value="1"/>
</dbReference>
<evidence type="ECO:0000256" key="1">
    <source>
        <dbReference type="ARBA" id="ARBA00022527"/>
    </source>
</evidence>
<reference evidence="12 13" key="1">
    <citation type="submission" date="2019-02" db="EMBL/GenBank/DDBJ databases">
        <title>Deep-cultivation of Planctomycetes and their phenomic and genomic characterization uncovers novel biology.</title>
        <authorList>
            <person name="Wiegand S."/>
            <person name="Jogler M."/>
            <person name="Boedeker C."/>
            <person name="Pinto D."/>
            <person name="Vollmers J."/>
            <person name="Rivas-Marin E."/>
            <person name="Kohn T."/>
            <person name="Peeters S.H."/>
            <person name="Heuer A."/>
            <person name="Rast P."/>
            <person name="Oberbeckmann S."/>
            <person name="Bunk B."/>
            <person name="Jeske O."/>
            <person name="Meyerdierks A."/>
            <person name="Storesund J.E."/>
            <person name="Kallscheuer N."/>
            <person name="Luecker S."/>
            <person name="Lage O.M."/>
            <person name="Pohl T."/>
            <person name="Merkel B.J."/>
            <person name="Hornburger P."/>
            <person name="Mueller R.-W."/>
            <person name="Bruemmer F."/>
            <person name="Labrenz M."/>
            <person name="Spormann A.M."/>
            <person name="Op den Camp H."/>
            <person name="Overmann J."/>
            <person name="Amann R."/>
            <person name="Jetten M.S.M."/>
            <person name="Mascher T."/>
            <person name="Medema M.H."/>
            <person name="Devos D.P."/>
            <person name="Kaster A.-K."/>
            <person name="Ovreas L."/>
            <person name="Rohde M."/>
            <person name="Galperin M.Y."/>
            <person name="Jogler C."/>
        </authorList>
    </citation>
    <scope>NUCLEOTIDE SEQUENCE [LARGE SCALE GENOMIC DNA]</scope>
    <source>
        <strain evidence="12 13">Mal48</strain>
    </source>
</reference>
<dbReference type="InterPro" id="IPR017441">
    <property type="entry name" value="Protein_kinase_ATP_BS"/>
</dbReference>
<feature type="transmembrane region" description="Helical" evidence="10">
    <location>
        <begin position="460"/>
        <end position="480"/>
    </location>
</feature>
<dbReference type="Gene3D" id="1.10.510.10">
    <property type="entry name" value="Transferase(Phosphotransferase) domain 1"/>
    <property type="match status" value="1"/>
</dbReference>
<keyword evidence="10" id="KW-1133">Transmembrane helix</keyword>
<dbReference type="EMBL" id="CP036267">
    <property type="protein sequence ID" value="QDT31583.1"/>
    <property type="molecule type" value="Genomic_DNA"/>
</dbReference>
<dbReference type="AlphaFoldDB" id="A0A517QIU9"/>
<dbReference type="PROSITE" id="PS00107">
    <property type="entry name" value="PROTEIN_KINASE_ATP"/>
    <property type="match status" value="1"/>
</dbReference>
<evidence type="ECO:0000256" key="2">
    <source>
        <dbReference type="ARBA" id="ARBA00022679"/>
    </source>
</evidence>
<gene>
    <name evidence="12" type="primary">prkC_3</name>
    <name evidence="12" type="ORF">Mal48_08180</name>
</gene>
<evidence type="ECO:0000256" key="3">
    <source>
        <dbReference type="ARBA" id="ARBA00022741"/>
    </source>
</evidence>
<dbReference type="InterPro" id="IPR008271">
    <property type="entry name" value="Ser/Thr_kinase_AS"/>
</dbReference>
<evidence type="ECO:0000256" key="8">
    <source>
        <dbReference type="PROSITE-ProRule" id="PRU10141"/>
    </source>
</evidence>
<dbReference type="FunFam" id="3.30.200.20:FF:000035">
    <property type="entry name" value="Serine/threonine protein kinase Stk1"/>
    <property type="match status" value="1"/>
</dbReference>
<dbReference type="Pfam" id="PF00069">
    <property type="entry name" value="Pkinase"/>
    <property type="match status" value="1"/>
</dbReference>
<name>A0A517QIU9_9PLAN</name>
<evidence type="ECO:0000256" key="7">
    <source>
        <dbReference type="ARBA" id="ARBA00048679"/>
    </source>
</evidence>
<evidence type="ECO:0000256" key="6">
    <source>
        <dbReference type="ARBA" id="ARBA00047899"/>
    </source>
</evidence>
<evidence type="ECO:0000313" key="12">
    <source>
        <dbReference type="EMBL" id="QDT31583.1"/>
    </source>
</evidence>
<dbReference type="SMART" id="SM00220">
    <property type="entry name" value="S_TKc"/>
    <property type="match status" value="1"/>
</dbReference>
<dbReference type="GO" id="GO:0005524">
    <property type="term" value="F:ATP binding"/>
    <property type="evidence" value="ECO:0007669"/>
    <property type="project" value="UniProtKB-UniRule"/>
</dbReference>
<dbReference type="KEGG" id="tpol:Mal48_08180"/>
<feature type="compositionally biased region" description="Low complexity" evidence="9">
    <location>
        <begin position="391"/>
        <end position="408"/>
    </location>
</feature>
<dbReference type="SUPFAM" id="SSF51126">
    <property type="entry name" value="Pectin lyase-like"/>
    <property type="match status" value="1"/>
</dbReference>
<evidence type="ECO:0000256" key="4">
    <source>
        <dbReference type="ARBA" id="ARBA00022777"/>
    </source>
</evidence>
<dbReference type="Proteomes" id="UP000315724">
    <property type="component" value="Chromosome"/>
</dbReference>
<evidence type="ECO:0000256" key="9">
    <source>
        <dbReference type="SAM" id="MobiDB-lite"/>
    </source>
</evidence>
<keyword evidence="5 8" id="KW-0067">ATP-binding</keyword>
<evidence type="ECO:0000313" key="13">
    <source>
        <dbReference type="Proteomes" id="UP000315724"/>
    </source>
</evidence>
<comment type="catalytic activity">
    <reaction evidence="6">
        <text>L-threonyl-[protein] + ATP = O-phospho-L-threonyl-[protein] + ADP + H(+)</text>
        <dbReference type="Rhea" id="RHEA:46608"/>
        <dbReference type="Rhea" id="RHEA-COMP:11060"/>
        <dbReference type="Rhea" id="RHEA-COMP:11605"/>
        <dbReference type="ChEBI" id="CHEBI:15378"/>
        <dbReference type="ChEBI" id="CHEBI:30013"/>
        <dbReference type="ChEBI" id="CHEBI:30616"/>
        <dbReference type="ChEBI" id="CHEBI:61977"/>
        <dbReference type="ChEBI" id="CHEBI:456216"/>
        <dbReference type="EC" id="2.7.11.1"/>
    </reaction>
</comment>
<dbReference type="InterPro" id="IPR000719">
    <property type="entry name" value="Prot_kinase_dom"/>
</dbReference>
<organism evidence="12 13">
    <name type="scientific">Thalassoglobus polymorphus</name>
    <dbReference type="NCBI Taxonomy" id="2527994"/>
    <lineage>
        <taxon>Bacteria</taxon>
        <taxon>Pseudomonadati</taxon>
        <taxon>Planctomycetota</taxon>
        <taxon>Planctomycetia</taxon>
        <taxon>Planctomycetales</taxon>
        <taxon>Planctomycetaceae</taxon>
        <taxon>Thalassoglobus</taxon>
    </lineage>
</organism>